<organism evidence="7 8">
    <name type="scientific">Parasitella parasitica</name>
    <dbReference type="NCBI Taxonomy" id="35722"/>
    <lineage>
        <taxon>Eukaryota</taxon>
        <taxon>Fungi</taxon>
        <taxon>Fungi incertae sedis</taxon>
        <taxon>Mucoromycota</taxon>
        <taxon>Mucoromycotina</taxon>
        <taxon>Mucoromycetes</taxon>
        <taxon>Mucorales</taxon>
        <taxon>Mucorineae</taxon>
        <taxon>Mucoraceae</taxon>
        <taxon>Parasitella</taxon>
    </lineage>
</organism>
<dbReference type="Gene3D" id="4.10.280.10">
    <property type="entry name" value="Helix-loop-helix DNA-binding domain"/>
    <property type="match status" value="1"/>
</dbReference>
<dbReference type="EMBL" id="LN725854">
    <property type="protein sequence ID" value="CEP11230.1"/>
    <property type="molecule type" value="Genomic_DNA"/>
</dbReference>
<dbReference type="PANTHER" id="PTHR46056">
    <property type="entry name" value="LONG-CHAIN-ALCOHOL OXIDASE"/>
    <property type="match status" value="1"/>
</dbReference>
<dbReference type="AlphaFoldDB" id="A0A0B7N706"/>
<evidence type="ECO:0000313" key="8">
    <source>
        <dbReference type="Proteomes" id="UP000054107"/>
    </source>
</evidence>
<proteinExistence type="inferred from homology"/>
<reference evidence="7 8" key="1">
    <citation type="submission" date="2014-09" db="EMBL/GenBank/DDBJ databases">
        <authorList>
            <person name="Ellenberger Sabrina"/>
        </authorList>
    </citation>
    <scope>NUCLEOTIDE SEQUENCE [LARGE SCALE GENOMIC DNA]</scope>
    <source>
        <strain evidence="7 8">CBS 412.66</strain>
    </source>
</reference>
<dbReference type="Gene3D" id="3.50.50.60">
    <property type="entry name" value="FAD/NAD(P)-binding domain"/>
    <property type="match status" value="2"/>
</dbReference>
<evidence type="ECO:0000256" key="4">
    <source>
        <dbReference type="ARBA" id="ARBA00023002"/>
    </source>
</evidence>
<dbReference type="InterPro" id="IPR036638">
    <property type="entry name" value="HLH_DNA-bd_sf"/>
</dbReference>
<dbReference type="SUPFAM" id="SSF47459">
    <property type="entry name" value="HLH, helix-loop-helix DNA-binding domain"/>
    <property type="match status" value="1"/>
</dbReference>
<accession>A0A0B7N706</accession>
<keyword evidence="4" id="KW-0560">Oxidoreductase</keyword>
<dbReference type="InterPro" id="IPR036188">
    <property type="entry name" value="FAD/NAD-bd_sf"/>
</dbReference>
<keyword evidence="3" id="KW-0274">FAD</keyword>
<feature type="compositionally biased region" description="Low complexity" evidence="5">
    <location>
        <begin position="868"/>
        <end position="884"/>
    </location>
</feature>
<dbReference type="PROSITE" id="PS50888">
    <property type="entry name" value="BHLH"/>
    <property type="match status" value="1"/>
</dbReference>
<dbReference type="STRING" id="35722.A0A0B7N706"/>
<name>A0A0B7N706_9FUNG</name>
<dbReference type="Pfam" id="PF00890">
    <property type="entry name" value="FAD_binding_2"/>
    <property type="match status" value="1"/>
</dbReference>
<dbReference type="InterPro" id="IPR007867">
    <property type="entry name" value="GMC_OxRtase_C"/>
</dbReference>
<gene>
    <name evidence="7" type="primary">PARPA_05047.1 scaffold 16172</name>
</gene>
<dbReference type="Pfam" id="PF00010">
    <property type="entry name" value="HLH"/>
    <property type="match status" value="1"/>
</dbReference>
<dbReference type="SMART" id="SM00353">
    <property type="entry name" value="HLH"/>
    <property type="match status" value="1"/>
</dbReference>
<evidence type="ECO:0000256" key="5">
    <source>
        <dbReference type="SAM" id="MobiDB-lite"/>
    </source>
</evidence>
<keyword evidence="2" id="KW-0285">Flavoprotein</keyword>
<feature type="compositionally biased region" description="Polar residues" evidence="5">
    <location>
        <begin position="1133"/>
        <end position="1144"/>
    </location>
</feature>
<dbReference type="InterPro" id="IPR000172">
    <property type="entry name" value="GMC_OxRdtase_N"/>
</dbReference>
<protein>
    <recommendedName>
        <fullName evidence="6">BHLH domain-containing protein</fullName>
    </recommendedName>
</protein>
<evidence type="ECO:0000256" key="2">
    <source>
        <dbReference type="ARBA" id="ARBA00022630"/>
    </source>
</evidence>
<evidence type="ECO:0000313" key="7">
    <source>
        <dbReference type="EMBL" id="CEP11230.1"/>
    </source>
</evidence>
<dbReference type="InterPro" id="IPR003953">
    <property type="entry name" value="FAD-dep_OxRdtase_2_FAD-bd"/>
</dbReference>
<feature type="region of interest" description="Disordered" evidence="5">
    <location>
        <begin position="860"/>
        <end position="916"/>
    </location>
</feature>
<feature type="compositionally biased region" description="Low complexity" evidence="5">
    <location>
        <begin position="985"/>
        <end position="1003"/>
    </location>
</feature>
<evidence type="ECO:0000256" key="1">
    <source>
        <dbReference type="ARBA" id="ARBA00010790"/>
    </source>
</evidence>
<feature type="region of interest" description="Disordered" evidence="5">
    <location>
        <begin position="978"/>
        <end position="1003"/>
    </location>
</feature>
<dbReference type="GO" id="GO:0016614">
    <property type="term" value="F:oxidoreductase activity, acting on CH-OH group of donors"/>
    <property type="evidence" value="ECO:0007669"/>
    <property type="project" value="InterPro"/>
</dbReference>
<feature type="compositionally biased region" description="Basic and acidic residues" evidence="5">
    <location>
        <begin position="894"/>
        <end position="915"/>
    </location>
</feature>
<sequence>MVSNNYPPMALSSSQAKTLEAIFDTVLAQLTPEEEEAIIEKIKGKENIYQVSLEQASAISQLSATSLKIPSIVVDFFSKNVAPAERAGLLRTLDTLATRPGSFLLTGYWKPFTEQSRQQREEIMLKWKNSSLLTLRNLFKTLCKLCLATAYKQTHSPLVDSIGHDAAHGDTFFENHPDYDPVEHERIPMMQTAEATKGNSLEFDVVVVGSGAGGGVAAAELARAGYSVLVIEKGKYYHQSEMVHEEEHCHTNMYDGGAPIASTSGSIHCFSGATLGGGTAVNYLACLKPQHFVRQEWADQGLSYFTSPQFSKDLDRVFDRIGASQENILQTKTNTGIKNSSANTWLLDALHHGARFLDRTLVTRIVTSNAVHGIKALGVECEVHDLQQSGVIMVKAKKVIVACGALRTPSLLQASGLRNKNIGRHLRLHPILFGLGFFDETIRQNDGPLMSRVCNVSDNCQGDNYGAKIEEVGMLPGALAGSIPWLGAAKHKELMLRHKSVIAFLNVARDKDSIGVVRFEKSASTNPVYEYALSKHDAKSLAISIERNMRILAAAGARELYTSQANVEGFAFNQDEISSADNPRFNRWLDKVRNAGISAVSTPLVSAHQLGSCRMGISPKTSAVQPTGETWECSNIYVADGSVFPTAVGVNPMVTIEAIALHVSRNVISTMEPPASRFFGINPDINATPNIEDFSPPIVSNNEPISLDPLFLQQQEPFNFAANTTTVLDENEQKAFSSFLDAFFLDPDMQPGLNDDDDECTNSQEREEEIRRNSILQSLDEQKKFHQTLNLMASLSPTNRGTTNTADLMIDSTTSFNKINKDIVTSKSDDDAAVRKQLETIHLQPSDATSSSLFSFYSRQQSAKKRASPSMDSASPSSSSASSRSTRKSKKPRSTKELLTEEEKRANHIASEQKRRSTIRNGFKDLTDLIPTLKNINNSKSAVLFKAVDFIRYLEKRNKHLRDKVGSLELRVKVEGRMPSSNYTQQQEAPTPPSSSSQPQYHQSDAFYPTTITKHISYSPPHTPPPSQINLINTSTQFVKPLSLPASIKDNNSSNSNVIVSNPNDSNTGNVTTSSNDNHLMKGLPENARNALLAHKTQQKQLLLLQEQLQMHQRLIAQQQEMKEKSLNKHRLQQASSRHTSTNKIKLPPILGQYDSSSLQSSLLKELEDKAISAP</sequence>
<dbReference type="OrthoDB" id="269227at2759"/>
<dbReference type="Proteomes" id="UP000054107">
    <property type="component" value="Unassembled WGS sequence"/>
</dbReference>
<dbReference type="Pfam" id="PF05199">
    <property type="entry name" value="GMC_oxred_C"/>
    <property type="match status" value="1"/>
</dbReference>
<feature type="region of interest" description="Disordered" evidence="5">
    <location>
        <begin position="1123"/>
        <end position="1151"/>
    </location>
</feature>
<dbReference type="GO" id="GO:0046983">
    <property type="term" value="F:protein dimerization activity"/>
    <property type="evidence" value="ECO:0007669"/>
    <property type="project" value="InterPro"/>
</dbReference>
<dbReference type="InterPro" id="IPR011598">
    <property type="entry name" value="bHLH_dom"/>
</dbReference>
<feature type="domain" description="BHLH" evidence="6">
    <location>
        <begin position="903"/>
        <end position="954"/>
    </location>
</feature>
<dbReference type="SUPFAM" id="SSF51905">
    <property type="entry name" value="FAD/NAD(P)-binding domain"/>
    <property type="match status" value="1"/>
</dbReference>
<dbReference type="GO" id="GO:0050660">
    <property type="term" value="F:flavin adenine dinucleotide binding"/>
    <property type="evidence" value="ECO:0007669"/>
    <property type="project" value="InterPro"/>
</dbReference>
<evidence type="ECO:0000259" key="6">
    <source>
        <dbReference type="PROSITE" id="PS50888"/>
    </source>
</evidence>
<keyword evidence="8" id="KW-1185">Reference proteome</keyword>
<evidence type="ECO:0000256" key="3">
    <source>
        <dbReference type="ARBA" id="ARBA00022827"/>
    </source>
</evidence>
<dbReference type="Pfam" id="PF00732">
    <property type="entry name" value="GMC_oxred_N"/>
    <property type="match status" value="2"/>
</dbReference>
<dbReference type="PANTHER" id="PTHR46056:SF12">
    <property type="entry name" value="LONG-CHAIN-ALCOHOL OXIDASE"/>
    <property type="match status" value="1"/>
</dbReference>
<comment type="similarity">
    <text evidence="1">Belongs to the GMC oxidoreductase family.</text>
</comment>